<dbReference type="GO" id="GO:0008061">
    <property type="term" value="F:chitin binding"/>
    <property type="evidence" value="ECO:0007669"/>
    <property type="project" value="InterPro"/>
</dbReference>
<evidence type="ECO:0000313" key="15">
    <source>
        <dbReference type="Proteomes" id="UP000295703"/>
    </source>
</evidence>
<evidence type="ECO:0000256" key="7">
    <source>
        <dbReference type="ARBA" id="ARBA00023024"/>
    </source>
</evidence>
<dbReference type="SUPFAM" id="SSF54556">
    <property type="entry name" value="Chitinase insertion domain"/>
    <property type="match status" value="1"/>
</dbReference>
<reference evidence="14 15" key="1">
    <citation type="submission" date="2018-12" db="EMBL/GenBank/DDBJ databases">
        <title>Genome sequence and assembly of Colletotrichum trifolii.</title>
        <authorList>
            <person name="Gan P."/>
            <person name="Shirasu K."/>
        </authorList>
    </citation>
    <scope>NUCLEOTIDE SEQUENCE [LARGE SCALE GENOMIC DNA]</scope>
    <source>
        <strain evidence="14 15">543-2</strain>
    </source>
</reference>
<keyword evidence="10" id="KW-0624">Polysaccharide degradation</keyword>
<keyword evidence="9 11" id="KW-0326">Glycosidase</keyword>
<comment type="similarity">
    <text evidence="3">Belongs to the glycosyl hydrolase 18 family. Chitinase class V subfamily.</text>
</comment>
<keyword evidence="12" id="KW-1133">Transmembrane helix</keyword>
<feature type="domain" description="GH18" evidence="13">
    <location>
        <begin position="138"/>
        <end position="496"/>
    </location>
</feature>
<dbReference type="InterPro" id="IPR050314">
    <property type="entry name" value="Glycosyl_Hydrlase_18"/>
</dbReference>
<dbReference type="GO" id="GO:0000272">
    <property type="term" value="P:polysaccharide catabolic process"/>
    <property type="evidence" value="ECO:0007669"/>
    <property type="project" value="UniProtKB-KW"/>
</dbReference>
<dbReference type="CDD" id="cd06548">
    <property type="entry name" value="GH18_chitinase"/>
    <property type="match status" value="1"/>
</dbReference>
<keyword evidence="12" id="KW-0472">Membrane</keyword>
<dbReference type="SMART" id="SM00636">
    <property type="entry name" value="Glyco_18"/>
    <property type="match status" value="1"/>
</dbReference>
<dbReference type="GO" id="GO:0006032">
    <property type="term" value="P:chitin catabolic process"/>
    <property type="evidence" value="ECO:0007669"/>
    <property type="project" value="UniProtKB-KW"/>
</dbReference>
<dbReference type="Gene3D" id="3.20.20.80">
    <property type="entry name" value="Glycosidases"/>
    <property type="match status" value="1"/>
</dbReference>
<dbReference type="PROSITE" id="PS01095">
    <property type="entry name" value="GH18_1"/>
    <property type="match status" value="1"/>
</dbReference>
<proteinExistence type="inferred from homology"/>
<evidence type="ECO:0000256" key="8">
    <source>
        <dbReference type="ARBA" id="ARBA00023277"/>
    </source>
</evidence>
<dbReference type="InterPro" id="IPR029070">
    <property type="entry name" value="Chitinase_insertion_sf"/>
</dbReference>
<evidence type="ECO:0000313" key="14">
    <source>
        <dbReference type="EMBL" id="TDZ73226.1"/>
    </source>
</evidence>
<dbReference type="Pfam" id="PF00704">
    <property type="entry name" value="Glyco_hydro_18"/>
    <property type="match status" value="1"/>
</dbReference>
<dbReference type="InterPro" id="IPR001579">
    <property type="entry name" value="Glyco_hydro_18_chit_AS"/>
</dbReference>
<evidence type="ECO:0000256" key="6">
    <source>
        <dbReference type="ARBA" id="ARBA00022801"/>
    </source>
</evidence>
<dbReference type="SUPFAM" id="SSF51445">
    <property type="entry name" value="(Trans)glycosidases"/>
    <property type="match status" value="1"/>
</dbReference>
<evidence type="ECO:0000256" key="3">
    <source>
        <dbReference type="ARBA" id="ARBA00008682"/>
    </source>
</evidence>
<dbReference type="Proteomes" id="UP000295703">
    <property type="component" value="Unassembled WGS sequence"/>
</dbReference>
<dbReference type="STRING" id="5466.A0A4R8RPQ1"/>
<feature type="transmembrane region" description="Helical" evidence="12">
    <location>
        <begin position="70"/>
        <end position="88"/>
    </location>
</feature>
<dbReference type="PANTHER" id="PTHR11177:SF384">
    <property type="entry name" value="CHITINASE"/>
    <property type="match status" value="1"/>
</dbReference>
<evidence type="ECO:0000256" key="4">
    <source>
        <dbReference type="ARBA" id="ARBA00012729"/>
    </source>
</evidence>
<evidence type="ECO:0000256" key="5">
    <source>
        <dbReference type="ARBA" id="ARBA00022525"/>
    </source>
</evidence>
<dbReference type="InterPro" id="IPR011583">
    <property type="entry name" value="Chitinase_II/V-like_cat"/>
</dbReference>
<dbReference type="EMBL" id="RYZW01000007">
    <property type="protein sequence ID" value="TDZ73226.1"/>
    <property type="molecule type" value="Genomic_DNA"/>
</dbReference>
<dbReference type="GO" id="GO:0005576">
    <property type="term" value="C:extracellular region"/>
    <property type="evidence" value="ECO:0007669"/>
    <property type="project" value="UniProtKB-SubCell"/>
</dbReference>
<keyword evidence="6 11" id="KW-0378">Hydrolase</keyword>
<sequence>MSGYYLFETTDSVIDTLWGTALAFFVVRIAWAYFFLTFTTGTFFTWVTCKYREQLRPFSERHLWVSTSKTELTLLPLHALVVISWARYLVFSYEIPPVAWFRLAIGGLATVFMAVAGTLLGLLLYEEGRGHLIREMDGRMWGIYPPTSYGTDQIPADKVTHLLYAFTDIVNGEVVSNSPSADFGEGVSASSAGTATGLVGKINKLKKQYRKMKVILSIGGWNYSQVKEKFPESSATEERRQRFVKSAINLMQQCGFDGIDVDWEYPQTSTEAQNFVLLLKGLREGLDAYARENAPGYHFALTVASPAGPDKYTVMDLKGMDRYLDAWHLMAYDYAGGFDPTSTGHQANLYKDPANPSSTKFNTDDAVKYYISQNIAPSKIVLGMPLYGRAFLSTAGMGKPFSGVGDGTVEQGVWNYNALPKPGAVVQFDRAIGAAWSYDAAKRELVSFDTVESAVFKTNEYMKPKGLGGAMFWEASGDGRGDKSIVGAVAAQMGKLDATENLLVYPKSTFSNIRGA</sequence>
<evidence type="ECO:0000256" key="9">
    <source>
        <dbReference type="ARBA" id="ARBA00023295"/>
    </source>
</evidence>
<dbReference type="EC" id="3.2.1.14" evidence="4"/>
<feature type="transmembrane region" description="Helical" evidence="12">
    <location>
        <begin position="100"/>
        <end position="125"/>
    </location>
</feature>
<organism evidence="14 15">
    <name type="scientific">Colletotrichum trifolii</name>
    <dbReference type="NCBI Taxonomy" id="5466"/>
    <lineage>
        <taxon>Eukaryota</taxon>
        <taxon>Fungi</taxon>
        <taxon>Dikarya</taxon>
        <taxon>Ascomycota</taxon>
        <taxon>Pezizomycotina</taxon>
        <taxon>Sordariomycetes</taxon>
        <taxon>Hypocreomycetidae</taxon>
        <taxon>Glomerellales</taxon>
        <taxon>Glomerellaceae</taxon>
        <taxon>Colletotrichum</taxon>
        <taxon>Colletotrichum orbiculare species complex</taxon>
    </lineage>
</organism>
<name>A0A4R8RPQ1_COLTR</name>
<comment type="caution">
    <text evidence="14">The sequence shown here is derived from an EMBL/GenBank/DDBJ whole genome shotgun (WGS) entry which is preliminary data.</text>
</comment>
<dbReference type="PROSITE" id="PS51910">
    <property type="entry name" value="GH18_2"/>
    <property type="match status" value="1"/>
</dbReference>
<comment type="catalytic activity">
    <reaction evidence="1">
        <text>Random endo-hydrolysis of N-acetyl-beta-D-glucosaminide (1-&gt;4)-beta-linkages in chitin and chitodextrins.</text>
        <dbReference type="EC" id="3.2.1.14"/>
    </reaction>
</comment>
<feature type="transmembrane region" description="Helical" evidence="12">
    <location>
        <begin position="20"/>
        <end position="49"/>
    </location>
</feature>
<dbReference type="PANTHER" id="PTHR11177">
    <property type="entry name" value="CHITINASE"/>
    <property type="match status" value="1"/>
</dbReference>
<evidence type="ECO:0000256" key="11">
    <source>
        <dbReference type="RuleBase" id="RU000489"/>
    </source>
</evidence>
<dbReference type="Gene3D" id="3.10.50.10">
    <property type="match status" value="1"/>
</dbReference>
<keyword evidence="8" id="KW-0119">Carbohydrate metabolism</keyword>
<dbReference type="GO" id="GO:0008843">
    <property type="term" value="F:endochitinase activity"/>
    <property type="evidence" value="ECO:0007669"/>
    <property type="project" value="UniProtKB-EC"/>
</dbReference>
<evidence type="ECO:0000256" key="1">
    <source>
        <dbReference type="ARBA" id="ARBA00000822"/>
    </source>
</evidence>
<keyword evidence="12" id="KW-0812">Transmembrane</keyword>
<keyword evidence="5" id="KW-0964">Secreted</keyword>
<accession>A0A4R8RPQ1</accession>
<evidence type="ECO:0000256" key="12">
    <source>
        <dbReference type="SAM" id="Phobius"/>
    </source>
</evidence>
<gene>
    <name evidence="14" type="ORF">CTRI78_v001300</name>
</gene>
<dbReference type="InterPro" id="IPR017853">
    <property type="entry name" value="GH"/>
</dbReference>
<comment type="subcellular location">
    <subcellularLocation>
        <location evidence="2">Secreted</location>
    </subcellularLocation>
</comment>
<protein>
    <recommendedName>
        <fullName evidence="4">chitinase</fullName>
        <ecNumber evidence="4">3.2.1.14</ecNumber>
    </recommendedName>
</protein>
<evidence type="ECO:0000259" key="13">
    <source>
        <dbReference type="PROSITE" id="PS51910"/>
    </source>
</evidence>
<keyword evidence="15" id="KW-1185">Reference proteome</keyword>
<dbReference type="AlphaFoldDB" id="A0A4R8RPQ1"/>
<evidence type="ECO:0000256" key="2">
    <source>
        <dbReference type="ARBA" id="ARBA00004613"/>
    </source>
</evidence>
<keyword evidence="7" id="KW-0146">Chitin degradation</keyword>
<dbReference type="FunFam" id="3.10.50.10:FF:000005">
    <property type="entry name" value="Endochitinase B1"/>
    <property type="match status" value="1"/>
</dbReference>
<dbReference type="InterPro" id="IPR001223">
    <property type="entry name" value="Glyco_hydro18_cat"/>
</dbReference>
<evidence type="ECO:0000256" key="10">
    <source>
        <dbReference type="ARBA" id="ARBA00023326"/>
    </source>
</evidence>